<dbReference type="Pfam" id="PF00175">
    <property type="entry name" value="NAD_binding_1"/>
    <property type="match status" value="1"/>
</dbReference>
<dbReference type="AlphaFoldDB" id="A0A8J2RK20"/>
<dbReference type="Gene3D" id="2.40.30.10">
    <property type="entry name" value="Translation factors"/>
    <property type="match status" value="1"/>
</dbReference>
<feature type="domain" description="FAD-binding FR-type" evidence="4">
    <location>
        <begin position="67"/>
        <end position="177"/>
    </location>
</feature>
<keyword evidence="2" id="KW-0520">NAD</keyword>
<reference evidence="5" key="1">
    <citation type="submission" date="2021-11" db="EMBL/GenBank/DDBJ databases">
        <authorList>
            <person name="Schell T."/>
        </authorList>
    </citation>
    <scope>NUCLEOTIDE SEQUENCE</scope>
    <source>
        <strain evidence="5">M5</strain>
    </source>
</reference>
<evidence type="ECO:0000256" key="2">
    <source>
        <dbReference type="ARBA" id="ARBA00023027"/>
    </source>
</evidence>
<evidence type="ECO:0000256" key="3">
    <source>
        <dbReference type="ARBA" id="ARBA00040516"/>
    </source>
</evidence>
<sequence>MLVLRLVLIKFHYQSDKAFIMKYPTLLLSTCVLRISPMRPLISFQRKVFTSAMEDHVKRTIKSYRQYAMSDASVMEIEVLSPTVLGLKLIVNDHNLTFCAGQWVDVFIPNISQIGGFSMCSPPLLMEQSHQIHLAVKKSSWPPAEWVHSSCKAGDKVQIRVGGDFYYDPPSNSQIPDLVFIAGGVGINPLLSIMLHLKTLFQTPNNEDNLPKRITLLHCAKQIEELLFQETISELKNALNKTFDYHYFVTRPTVSLAKQEDIRNCQFKESRITEEDLRMVISKSNKIDNLICFICGPPPMTDHFCSQLANMGVLPNQIKYEKWW</sequence>
<accession>A0A8J2RK20</accession>
<dbReference type="Gene3D" id="3.40.50.80">
    <property type="entry name" value="Nucleotide-binding domain of ferredoxin-NADP reductase (FNR) module"/>
    <property type="match status" value="1"/>
</dbReference>
<comment type="caution">
    <text evidence="5">The sequence shown here is derived from an EMBL/GenBank/DDBJ whole genome shotgun (WGS) entry which is preliminary data.</text>
</comment>
<evidence type="ECO:0000313" key="5">
    <source>
        <dbReference type="EMBL" id="CAH0101083.1"/>
    </source>
</evidence>
<dbReference type="InterPro" id="IPR001433">
    <property type="entry name" value="OxRdtase_FAD/NAD-bd"/>
</dbReference>
<protein>
    <recommendedName>
        <fullName evidence="3">Oxidoreductase NAD-binding domain-containing protein 1</fullName>
    </recommendedName>
</protein>
<dbReference type="CDD" id="cd00322">
    <property type="entry name" value="FNR_like"/>
    <property type="match status" value="1"/>
</dbReference>
<dbReference type="EMBL" id="CAKKLH010000051">
    <property type="protein sequence ID" value="CAH0101083.1"/>
    <property type="molecule type" value="Genomic_DNA"/>
</dbReference>
<evidence type="ECO:0000256" key="1">
    <source>
        <dbReference type="ARBA" id="ARBA00023002"/>
    </source>
</evidence>
<dbReference type="OrthoDB" id="436496at2759"/>
<proteinExistence type="predicted"/>
<dbReference type="InterPro" id="IPR017938">
    <property type="entry name" value="Riboflavin_synthase-like_b-brl"/>
</dbReference>
<dbReference type="InterPro" id="IPR052128">
    <property type="entry name" value="Oxidoreductase_NAD-binding"/>
</dbReference>
<dbReference type="GO" id="GO:0005739">
    <property type="term" value="C:mitochondrion"/>
    <property type="evidence" value="ECO:0007669"/>
    <property type="project" value="TreeGrafter"/>
</dbReference>
<dbReference type="PANTHER" id="PTHR46505">
    <property type="entry name" value="OXIDOREDUCTASE NAD-BINDING DOMAIN-CONTAINING PROTEIN 1"/>
    <property type="match status" value="1"/>
</dbReference>
<name>A0A8J2RK20_9CRUS</name>
<dbReference type="SUPFAM" id="SSF52343">
    <property type="entry name" value="Ferredoxin reductase-like, C-terminal NADP-linked domain"/>
    <property type="match status" value="1"/>
</dbReference>
<organism evidence="5 6">
    <name type="scientific">Daphnia galeata</name>
    <dbReference type="NCBI Taxonomy" id="27404"/>
    <lineage>
        <taxon>Eukaryota</taxon>
        <taxon>Metazoa</taxon>
        <taxon>Ecdysozoa</taxon>
        <taxon>Arthropoda</taxon>
        <taxon>Crustacea</taxon>
        <taxon>Branchiopoda</taxon>
        <taxon>Diplostraca</taxon>
        <taxon>Cladocera</taxon>
        <taxon>Anomopoda</taxon>
        <taxon>Daphniidae</taxon>
        <taxon>Daphnia</taxon>
    </lineage>
</organism>
<keyword evidence="6" id="KW-1185">Reference proteome</keyword>
<dbReference type="InterPro" id="IPR017927">
    <property type="entry name" value="FAD-bd_FR_type"/>
</dbReference>
<keyword evidence="1" id="KW-0560">Oxidoreductase</keyword>
<evidence type="ECO:0000259" key="4">
    <source>
        <dbReference type="PROSITE" id="PS51384"/>
    </source>
</evidence>
<evidence type="ECO:0000313" key="6">
    <source>
        <dbReference type="Proteomes" id="UP000789390"/>
    </source>
</evidence>
<dbReference type="PRINTS" id="PR00410">
    <property type="entry name" value="PHEHYDRXLASE"/>
</dbReference>
<gene>
    <name evidence="5" type="ORF">DGAL_LOCUS3384</name>
</gene>
<dbReference type="InterPro" id="IPR039261">
    <property type="entry name" value="FNR_nucleotide-bd"/>
</dbReference>
<dbReference type="PROSITE" id="PS51384">
    <property type="entry name" value="FAD_FR"/>
    <property type="match status" value="1"/>
</dbReference>
<dbReference type="SUPFAM" id="SSF63380">
    <property type="entry name" value="Riboflavin synthase domain-like"/>
    <property type="match status" value="1"/>
</dbReference>
<dbReference type="Proteomes" id="UP000789390">
    <property type="component" value="Unassembled WGS sequence"/>
</dbReference>
<dbReference type="PANTHER" id="PTHR46505:SF1">
    <property type="entry name" value="OXIDOREDUCTASE NAD-BINDING DOMAIN-CONTAINING PROTEIN 1"/>
    <property type="match status" value="1"/>
</dbReference>
<dbReference type="GO" id="GO:0016491">
    <property type="term" value="F:oxidoreductase activity"/>
    <property type="evidence" value="ECO:0007669"/>
    <property type="project" value="UniProtKB-KW"/>
</dbReference>